<dbReference type="GeneID" id="36340543"/>
<dbReference type="Proteomes" id="UP000019149">
    <property type="component" value="Unassembled WGS sequence"/>
</dbReference>
<organism evidence="2 3">
    <name type="scientific">Echinococcus granulosus</name>
    <name type="common">Hydatid tapeworm</name>
    <dbReference type="NCBI Taxonomy" id="6210"/>
    <lineage>
        <taxon>Eukaryota</taxon>
        <taxon>Metazoa</taxon>
        <taxon>Spiralia</taxon>
        <taxon>Lophotrochozoa</taxon>
        <taxon>Platyhelminthes</taxon>
        <taxon>Cestoda</taxon>
        <taxon>Eucestoda</taxon>
        <taxon>Cyclophyllidea</taxon>
        <taxon>Taeniidae</taxon>
        <taxon>Echinococcus</taxon>
        <taxon>Echinococcus granulosus group</taxon>
    </lineage>
</organism>
<evidence type="ECO:0000313" key="3">
    <source>
        <dbReference type="Proteomes" id="UP000019149"/>
    </source>
</evidence>
<dbReference type="CTD" id="36340543"/>
<feature type="region of interest" description="Disordered" evidence="1">
    <location>
        <begin position="51"/>
        <end position="82"/>
    </location>
</feature>
<gene>
    <name evidence="2" type="ORF">EGR_04828</name>
</gene>
<feature type="compositionally biased region" description="Basic and acidic residues" evidence="1">
    <location>
        <begin position="52"/>
        <end position="69"/>
    </location>
</feature>
<accession>W6UFP4</accession>
<evidence type="ECO:0000256" key="1">
    <source>
        <dbReference type="SAM" id="MobiDB-lite"/>
    </source>
</evidence>
<dbReference type="KEGG" id="egl:EGR_04828"/>
<reference evidence="2 3" key="1">
    <citation type="journal article" date="2013" name="Nat. Genet.">
        <title>The genome of the hydatid tapeworm Echinococcus granulosus.</title>
        <authorList>
            <person name="Zheng H."/>
            <person name="Zhang W."/>
            <person name="Zhang L."/>
            <person name="Zhang Z."/>
            <person name="Li J."/>
            <person name="Lu G."/>
            <person name="Zhu Y."/>
            <person name="Wang Y."/>
            <person name="Huang Y."/>
            <person name="Liu J."/>
            <person name="Kang H."/>
            <person name="Chen J."/>
            <person name="Wang L."/>
            <person name="Chen A."/>
            <person name="Yu S."/>
            <person name="Gao Z."/>
            <person name="Jin L."/>
            <person name="Gu W."/>
            <person name="Wang Z."/>
            <person name="Zhao L."/>
            <person name="Shi B."/>
            <person name="Wen H."/>
            <person name="Lin R."/>
            <person name="Jones M.K."/>
            <person name="Brejova B."/>
            <person name="Vinar T."/>
            <person name="Zhao G."/>
            <person name="McManus D.P."/>
            <person name="Chen Z."/>
            <person name="Zhou Y."/>
            <person name="Wang S."/>
        </authorList>
    </citation>
    <scope>NUCLEOTIDE SEQUENCE [LARGE SCALE GENOMIC DNA]</scope>
</reference>
<evidence type="ECO:0000313" key="2">
    <source>
        <dbReference type="EMBL" id="EUB60270.1"/>
    </source>
</evidence>
<proteinExistence type="predicted"/>
<keyword evidence="3" id="KW-1185">Reference proteome</keyword>
<comment type="caution">
    <text evidence="2">The sequence shown here is derived from an EMBL/GenBank/DDBJ whole genome shotgun (WGS) entry which is preliminary data.</text>
</comment>
<dbReference type="RefSeq" id="XP_024351466.1">
    <property type="nucleotide sequence ID" value="XM_024494077.1"/>
</dbReference>
<sequence>MAFEVFQKGLESTKMAWRPDHPAKLQRHVATSVPEVCRLYLVAHASGQAHSLPDHLHEDSDCSLHKPPDALRANSKRSYGPADSAVTLARARVASLAK</sequence>
<dbReference type="EMBL" id="APAU02000032">
    <property type="protein sequence ID" value="EUB60270.1"/>
    <property type="molecule type" value="Genomic_DNA"/>
</dbReference>
<protein>
    <submittedName>
        <fullName evidence="2">Uncharacterized protein</fullName>
    </submittedName>
</protein>
<name>W6UFP4_ECHGR</name>
<dbReference type="AlphaFoldDB" id="W6UFP4"/>